<reference evidence="4 5" key="1">
    <citation type="journal article" date="2010" name="J. Bacteriol.">
        <title>Genome sequence of a cellulose-producing bacterium, Gluconacetobacter hansenii ATCC 23769.</title>
        <authorList>
            <person name="Iyer P.R."/>
            <person name="Geib S.M."/>
            <person name="Catchmark J."/>
            <person name="Kao T.H."/>
            <person name="Tien M."/>
        </authorList>
    </citation>
    <scope>NUCLEOTIDE SEQUENCE [LARGE SCALE GENOMIC DNA]</scope>
    <source>
        <strain evidence="4 5">ATCC 23769</strain>
    </source>
</reference>
<dbReference type="InterPro" id="IPR001910">
    <property type="entry name" value="Inosine/uridine_hydrolase_dom"/>
</dbReference>
<gene>
    <name evidence="4" type="ORF">GXY_03463</name>
</gene>
<protein>
    <submittedName>
        <fullName evidence="4">Inosine-uridine preferring nucleoside hydrolase, putative</fullName>
    </submittedName>
</protein>
<dbReference type="GO" id="GO:0008477">
    <property type="term" value="F:purine nucleosidase activity"/>
    <property type="evidence" value="ECO:0007669"/>
    <property type="project" value="TreeGrafter"/>
</dbReference>
<keyword evidence="1 4" id="KW-0378">Hydrolase</keyword>
<comment type="caution">
    <text evidence="4">The sequence shown here is derived from an EMBL/GenBank/DDBJ whole genome shotgun (WGS) entry which is preliminary data.</text>
</comment>
<evidence type="ECO:0000256" key="1">
    <source>
        <dbReference type="ARBA" id="ARBA00022801"/>
    </source>
</evidence>
<evidence type="ECO:0000313" key="4">
    <source>
        <dbReference type="EMBL" id="EFG85456.1"/>
    </source>
</evidence>
<dbReference type="Proteomes" id="UP000006468">
    <property type="component" value="Chromosome"/>
</dbReference>
<keyword evidence="2" id="KW-0326">Glycosidase</keyword>
<dbReference type="PANTHER" id="PTHR12304">
    <property type="entry name" value="INOSINE-URIDINE PREFERRING NUCLEOSIDE HYDROLASE"/>
    <property type="match status" value="1"/>
</dbReference>
<evidence type="ECO:0000259" key="3">
    <source>
        <dbReference type="Pfam" id="PF01156"/>
    </source>
</evidence>
<dbReference type="GO" id="GO:0005829">
    <property type="term" value="C:cytosol"/>
    <property type="evidence" value="ECO:0007669"/>
    <property type="project" value="TreeGrafter"/>
</dbReference>
<dbReference type="CDD" id="cd02651">
    <property type="entry name" value="nuc_hydro_IU_UC_XIUA"/>
    <property type="match status" value="1"/>
</dbReference>
<name>D5QC46_NOVHA</name>
<dbReference type="InterPro" id="IPR036452">
    <property type="entry name" value="Ribo_hydro-like"/>
</dbReference>
<sequence>MARHGTRGDMTTHRIIIDTDPGVDDALAIMLALASEKIEVQALVSVAGNVTVEQTAQNACRILELAGRTDIPVYAGCARPMGHTGVNARHIHGVTGMDGPDLPPPTMPVQTQHGVDYLIAAIRTAPPDSLSLVMLGPMTNLAVALLKAPDIAQRLHRVIAMGGAWSEGGNITPTAEFNFYADPEAADIVLRAGTALTLLPLDVTHQCLSTPERLARLHALPGRCAAAAVAMLDRAGQFDIAKYGWAGAPLHDPCTLACLIAPDLFAGRKVNVTIALHDALTRGMSVVDWWGTTKRPVNAMFMRQVDADGFYDLLARHLGRLP</sequence>
<dbReference type="SUPFAM" id="SSF53590">
    <property type="entry name" value="Nucleoside hydrolase"/>
    <property type="match status" value="1"/>
</dbReference>
<accession>D5QC46</accession>
<dbReference type="Gene3D" id="3.90.245.10">
    <property type="entry name" value="Ribonucleoside hydrolase-like"/>
    <property type="match status" value="1"/>
</dbReference>
<dbReference type="InterPro" id="IPR023186">
    <property type="entry name" value="IUNH"/>
</dbReference>
<evidence type="ECO:0000256" key="2">
    <source>
        <dbReference type="ARBA" id="ARBA00023295"/>
    </source>
</evidence>
<dbReference type="Pfam" id="PF01156">
    <property type="entry name" value="IU_nuc_hydro"/>
    <property type="match status" value="1"/>
</dbReference>
<dbReference type="HOGENOM" id="CLU_036838_2_0_5"/>
<organism evidence="4 5">
    <name type="scientific">Novacetimonas hansenii ATCC 23769</name>
    <dbReference type="NCBI Taxonomy" id="714995"/>
    <lineage>
        <taxon>Bacteria</taxon>
        <taxon>Pseudomonadati</taxon>
        <taxon>Pseudomonadota</taxon>
        <taxon>Alphaproteobacteria</taxon>
        <taxon>Acetobacterales</taxon>
        <taxon>Acetobacteraceae</taxon>
        <taxon>Novacetimonas</taxon>
    </lineage>
</organism>
<proteinExistence type="predicted"/>
<evidence type="ECO:0000313" key="5">
    <source>
        <dbReference type="Proteomes" id="UP000006468"/>
    </source>
</evidence>
<feature type="domain" description="Inosine/uridine-preferring nucleoside hydrolase" evidence="3">
    <location>
        <begin position="15"/>
        <end position="312"/>
    </location>
</feature>
<dbReference type="EMBL" id="ADTV01000007">
    <property type="protein sequence ID" value="EFG85456.1"/>
    <property type="molecule type" value="Genomic_DNA"/>
</dbReference>
<dbReference type="PANTHER" id="PTHR12304:SF4">
    <property type="entry name" value="URIDINE NUCLEOSIDASE"/>
    <property type="match status" value="1"/>
</dbReference>
<dbReference type="GO" id="GO:0006152">
    <property type="term" value="P:purine nucleoside catabolic process"/>
    <property type="evidence" value="ECO:0007669"/>
    <property type="project" value="TreeGrafter"/>
</dbReference>
<dbReference type="AlphaFoldDB" id="D5QC46"/>